<sequence length="250" mass="26479">MVAEQLIDSAARGTPVSAWSAWRQRHHELSLVGWQHLVVVAPHPDDEVLGGGGLIALARAQGLPVTVVTVTDGEGSHPGSPTYSPAALADLRARESRRAAAELGVDAPIQLGVEDGKVADAEAAVTDAITGVLAECGRSGVWCATTWRHDGHPDHEAVGRAAAAACAGSATRLLEFPIWMWHWATPEHPVVPSSRARTLTLTDPAVDAKLRAIAQFHSQILPISQHPADQAVLPPHALDRFTGTTETFFV</sequence>
<dbReference type="InterPro" id="IPR024078">
    <property type="entry name" value="LmbE-like_dom_sf"/>
</dbReference>
<dbReference type="AlphaFoldDB" id="A0A6G9XXJ1"/>
<dbReference type="EMBL" id="CP046171">
    <property type="protein sequence ID" value="QIS05652.1"/>
    <property type="molecule type" value="Genomic_DNA"/>
</dbReference>
<dbReference type="GO" id="GO:0016811">
    <property type="term" value="F:hydrolase activity, acting on carbon-nitrogen (but not peptide) bonds, in linear amides"/>
    <property type="evidence" value="ECO:0007669"/>
    <property type="project" value="TreeGrafter"/>
</dbReference>
<reference evidence="2 3" key="1">
    <citation type="journal article" date="2019" name="ACS Chem. Biol.">
        <title>Identification and Mobilization of a Cryptic Antibiotic Biosynthesis Gene Locus from a Human-Pathogenic Nocardia Isolate.</title>
        <authorList>
            <person name="Herisse M."/>
            <person name="Ishida K."/>
            <person name="Porter J.L."/>
            <person name="Howden B."/>
            <person name="Hertweck C."/>
            <person name="Stinear T.P."/>
            <person name="Pidot S.J."/>
        </authorList>
    </citation>
    <scope>NUCLEOTIDE SEQUENCE [LARGE SCALE GENOMIC DNA]</scope>
    <source>
        <strain evidence="2 3">AUSMDU00024985</strain>
    </source>
</reference>
<evidence type="ECO:0000313" key="3">
    <source>
        <dbReference type="Proteomes" id="UP000501705"/>
    </source>
</evidence>
<dbReference type="RefSeq" id="WP_167464722.1">
    <property type="nucleotide sequence ID" value="NZ_CP046171.1"/>
</dbReference>
<evidence type="ECO:0000313" key="2">
    <source>
        <dbReference type="EMBL" id="QIS05652.1"/>
    </source>
</evidence>
<keyword evidence="1" id="KW-0862">Zinc</keyword>
<gene>
    <name evidence="2" type="ORF">F5X71_28055</name>
</gene>
<dbReference type="Proteomes" id="UP000501705">
    <property type="component" value="Chromosome"/>
</dbReference>
<evidence type="ECO:0000256" key="1">
    <source>
        <dbReference type="ARBA" id="ARBA00022833"/>
    </source>
</evidence>
<dbReference type="SUPFAM" id="SSF102588">
    <property type="entry name" value="LmbE-like"/>
    <property type="match status" value="1"/>
</dbReference>
<dbReference type="Gene3D" id="3.40.50.10320">
    <property type="entry name" value="LmbE-like"/>
    <property type="match status" value="1"/>
</dbReference>
<protein>
    <submittedName>
        <fullName evidence="2">PIG-L family deacetylase</fullName>
    </submittedName>
</protein>
<dbReference type="Pfam" id="PF02585">
    <property type="entry name" value="PIG-L"/>
    <property type="match status" value="1"/>
</dbReference>
<name>A0A6G9XXJ1_NOCBR</name>
<dbReference type="PANTHER" id="PTHR12993">
    <property type="entry name" value="N-ACETYLGLUCOSAMINYL-PHOSPHATIDYLINOSITOL DE-N-ACETYLASE-RELATED"/>
    <property type="match status" value="1"/>
</dbReference>
<proteinExistence type="predicted"/>
<accession>A0A6G9XXJ1</accession>
<organism evidence="2 3">
    <name type="scientific">Nocardia brasiliensis</name>
    <dbReference type="NCBI Taxonomy" id="37326"/>
    <lineage>
        <taxon>Bacteria</taxon>
        <taxon>Bacillati</taxon>
        <taxon>Actinomycetota</taxon>
        <taxon>Actinomycetes</taxon>
        <taxon>Mycobacteriales</taxon>
        <taxon>Nocardiaceae</taxon>
        <taxon>Nocardia</taxon>
    </lineage>
</organism>
<dbReference type="InterPro" id="IPR003737">
    <property type="entry name" value="GlcNAc_PI_deacetylase-related"/>
</dbReference>
<dbReference type="PANTHER" id="PTHR12993:SF29">
    <property type="entry name" value="BLR3841 PROTEIN"/>
    <property type="match status" value="1"/>
</dbReference>
<dbReference type="GO" id="GO:0016137">
    <property type="term" value="P:glycoside metabolic process"/>
    <property type="evidence" value="ECO:0007669"/>
    <property type="project" value="UniProtKB-ARBA"/>
</dbReference>